<keyword evidence="4" id="KW-1185">Reference proteome</keyword>
<name>A0A7M5VFJ7_9CNID</name>
<keyword evidence="2" id="KW-0812">Transmembrane</keyword>
<evidence type="ECO:0000313" key="3">
    <source>
        <dbReference type="EnsemblMetazoa" id="CLYHEMP010616.1"/>
    </source>
</evidence>
<evidence type="ECO:0000256" key="1">
    <source>
        <dbReference type="SAM" id="MobiDB-lite"/>
    </source>
</evidence>
<feature type="transmembrane region" description="Helical" evidence="2">
    <location>
        <begin position="63"/>
        <end position="79"/>
    </location>
</feature>
<feature type="compositionally biased region" description="Basic residues" evidence="1">
    <location>
        <begin position="227"/>
        <end position="238"/>
    </location>
</feature>
<dbReference type="EnsemblMetazoa" id="CLYHEMT010616.1">
    <property type="protein sequence ID" value="CLYHEMP010616.1"/>
    <property type="gene ID" value="CLYHEMG010616"/>
</dbReference>
<dbReference type="Proteomes" id="UP000594262">
    <property type="component" value="Unplaced"/>
</dbReference>
<evidence type="ECO:0000313" key="4">
    <source>
        <dbReference type="Proteomes" id="UP000594262"/>
    </source>
</evidence>
<evidence type="ECO:0000256" key="2">
    <source>
        <dbReference type="SAM" id="Phobius"/>
    </source>
</evidence>
<keyword evidence="2" id="KW-0472">Membrane</keyword>
<protein>
    <submittedName>
        <fullName evidence="3">Uncharacterized protein</fullName>
    </submittedName>
</protein>
<feature type="region of interest" description="Disordered" evidence="1">
    <location>
        <begin position="221"/>
        <end position="243"/>
    </location>
</feature>
<reference evidence="3" key="1">
    <citation type="submission" date="2021-01" db="UniProtKB">
        <authorList>
            <consortium name="EnsemblMetazoa"/>
        </authorList>
    </citation>
    <scope>IDENTIFICATION</scope>
</reference>
<dbReference type="AlphaFoldDB" id="A0A7M5VFJ7"/>
<organism evidence="3 4">
    <name type="scientific">Clytia hemisphaerica</name>
    <dbReference type="NCBI Taxonomy" id="252671"/>
    <lineage>
        <taxon>Eukaryota</taxon>
        <taxon>Metazoa</taxon>
        <taxon>Cnidaria</taxon>
        <taxon>Hydrozoa</taxon>
        <taxon>Hydroidolina</taxon>
        <taxon>Leptothecata</taxon>
        <taxon>Obeliida</taxon>
        <taxon>Clytiidae</taxon>
        <taxon>Clytia</taxon>
    </lineage>
</organism>
<accession>A0A7M5VFJ7</accession>
<sequence length="289" mass="34096">NHIRPLTTNRDFIERVINTEKRKFYDNPISLYLKGKKKIKDLRRKKYTLKELQTTRKMESKKMFEIVIVLIFSLISMYSCTSTQKTKDLIGITGIDILQNQMNIKWIRTHFNFKENKVYYIVRFCGEKPLCFVTDMVEDGKEKALNGEDIDVVQDLYLWMKLISTLNGKNNYNIVPVLGMKYFEENDRCNGKLYTITKGPEQKVIDRILEESKLKLKNRSLPCTTGKKNKNRKNKNKNKGGSPCQRVCLQGETAQCDEMRLVCHFDRCKCYKRVNLSQMRKKSKQSRRT</sequence>
<proteinExistence type="predicted"/>
<keyword evidence="2" id="KW-1133">Transmembrane helix</keyword>